<dbReference type="InterPro" id="IPR003423">
    <property type="entry name" value="OMP_efflux"/>
</dbReference>
<dbReference type="PANTHER" id="PTHR30203">
    <property type="entry name" value="OUTER MEMBRANE CATION EFFLUX PROTEIN"/>
    <property type="match status" value="1"/>
</dbReference>
<dbReference type="EMBL" id="JBHSCR010000031">
    <property type="protein sequence ID" value="MFC4349547.1"/>
    <property type="molecule type" value="Genomic_DNA"/>
</dbReference>
<feature type="chain" id="PRO_5046516949" evidence="2">
    <location>
        <begin position="20"/>
        <end position="404"/>
    </location>
</feature>
<comment type="caution">
    <text evidence="3">The sequence shown here is derived from an EMBL/GenBank/DDBJ whole genome shotgun (WGS) entry which is preliminary data.</text>
</comment>
<proteinExistence type="inferred from homology"/>
<gene>
    <name evidence="3" type="ORF">ACFO5Q_16970</name>
</gene>
<organism evidence="3 4">
    <name type="scientific">Kordiimonas lipolytica</name>
    <dbReference type="NCBI Taxonomy" id="1662421"/>
    <lineage>
        <taxon>Bacteria</taxon>
        <taxon>Pseudomonadati</taxon>
        <taxon>Pseudomonadota</taxon>
        <taxon>Alphaproteobacteria</taxon>
        <taxon>Kordiimonadales</taxon>
        <taxon>Kordiimonadaceae</taxon>
        <taxon>Kordiimonas</taxon>
    </lineage>
</organism>
<evidence type="ECO:0000256" key="1">
    <source>
        <dbReference type="ARBA" id="ARBA00007613"/>
    </source>
</evidence>
<evidence type="ECO:0000256" key="2">
    <source>
        <dbReference type="SAM" id="SignalP"/>
    </source>
</evidence>
<dbReference type="SUPFAM" id="SSF56954">
    <property type="entry name" value="Outer membrane efflux proteins (OEP)"/>
    <property type="match status" value="1"/>
</dbReference>
<dbReference type="Gene3D" id="1.20.1600.10">
    <property type="entry name" value="Outer membrane efflux proteins (OEP)"/>
    <property type="match status" value="1"/>
</dbReference>
<evidence type="ECO:0000313" key="4">
    <source>
        <dbReference type="Proteomes" id="UP001595776"/>
    </source>
</evidence>
<feature type="signal peptide" evidence="2">
    <location>
        <begin position="1"/>
        <end position="19"/>
    </location>
</feature>
<evidence type="ECO:0000313" key="3">
    <source>
        <dbReference type="EMBL" id="MFC4349547.1"/>
    </source>
</evidence>
<dbReference type="RefSeq" id="WP_068148725.1">
    <property type="nucleotide sequence ID" value="NZ_JBHSCR010000031.1"/>
</dbReference>
<keyword evidence="2" id="KW-0732">Signal</keyword>
<comment type="similarity">
    <text evidence="1">Belongs to the outer membrane factor (OMF) (TC 1.B.17) family.</text>
</comment>
<protein>
    <submittedName>
        <fullName evidence="3">TolC family protein</fullName>
    </submittedName>
</protein>
<accession>A0ABV8UE77</accession>
<dbReference type="Pfam" id="PF02321">
    <property type="entry name" value="OEP"/>
    <property type="match status" value="1"/>
</dbReference>
<name>A0ABV8UE77_9PROT</name>
<keyword evidence="4" id="KW-1185">Reference proteome</keyword>
<reference evidence="4" key="1">
    <citation type="journal article" date="2019" name="Int. J. Syst. Evol. Microbiol.">
        <title>The Global Catalogue of Microorganisms (GCM) 10K type strain sequencing project: providing services to taxonomists for standard genome sequencing and annotation.</title>
        <authorList>
            <consortium name="The Broad Institute Genomics Platform"/>
            <consortium name="The Broad Institute Genome Sequencing Center for Infectious Disease"/>
            <person name="Wu L."/>
            <person name="Ma J."/>
        </authorList>
    </citation>
    <scope>NUCLEOTIDE SEQUENCE [LARGE SCALE GENOMIC DNA]</scope>
    <source>
        <strain evidence="4">CGMCC 1.15304</strain>
    </source>
</reference>
<sequence>MKPIYIALALVSASLPAYAQEKSGENWGKNLITFTHRLPQVQALKERLSAANYDRTAKSALLYNPTASFDVVNEDTTNFQVGINQTLDLFGKRQMRREFGTAQAKLAKQSFEVAYQDYLADVLVGLSEYEAARLQLVLAEKHASNLQALADLTKKRLENGDLGNADGTLATLALSSAYPTIAEERTKSIEAQARLKTLLGSSFADFTTLPNQVIWRDSGSIDTDILLAESPRVREAYERYQVARAAIGIAKKNRKADPTVGVVAGRDGGAALVGVNVSVPLNISKSFKASEQATSRRSLAAEMDYRQIQQAIGAELEGTLLAWRENTRQLDLYDNLTGAAPEEGLKLLKARWEMGDMSTAEFLLALDRWRESVAAGIKLRALQRRSLVTWLRTSGQVKDWLGRH</sequence>
<dbReference type="Proteomes" id="UP001595776">
    <property type="component" value="Unassembled WGS sequence"/>
</dbReference>
<dbReference type="InterPro" id="IPR010131">
    <property type="entry name" value="MdtP/NodT-like"/>
</dbReference>
<dbReference type="PANTHER" id="PTHR30203:SF24">
    <property type="entry name" value="BLR4935 PROTEIN"/>
    <property type="match status" value="1"/>
</dbReference>